<reference evidence="3" key="3">
    <citation type="submission" date="2016-06" db="UniProtKB">
        <authorList>
            <consortium name="WormBaseParasite"/>
        </authorList>
    </citation>
    <scope>IDENTIFICATION</scope>
</reference>
<evidence type="ECO:0000256" key="1">
    <source>
        <dbReference type="SAM" id="MobiDB-lite"/>
    </source>
</evidence>
<keyword evidence="2" id="KW-1185">Reference proteome</keyword>
<dbReference type="PANTHER" id="PTHR12121">
    <property type="entry name" value="CARBON CATABOLITE REPRESSOR PROTEIN 4"/>
    <property type="match status" value="1"/>
</dbReference>
<dbReference type="SUPFAM" id="SSF56219">
    <property type="entry name" value="DNase I-like"/>
    <property type="match status" value="1"/>
</dbReference>
<accession>A0A183C2R0</accession>
<protein>
    <submittedName>
        <fullName evidence="3">Endo/exonuclease/phosphatase domain-containing protein</fullName>
    </submittedName>
</protein>
<organism evidence="2 3">
    <name type="scientific">Globodera pallida</name>
    <name type="common">Potato cyst nematode worm</name>
    <name type="synonym">Heterodera pallida</name>
    <dbReference type="NCBI Taxonomy" id="36090"/>
    <lineage>
        <taxon>Eukaryota</taxon>
        <taxon>Metazoa</taxon>
        <taxon>Ecdysozoa</taxon>
        <taxon>Nematoda</taxon>
        <taxon>Chromadorea</taxon>
        <taxon>Rhabditida</taxon>
        <taxon>Tylenchina</taxon>
        <taxon>Tylenchomorpha</taxon>
        <taxon>Tylenchoidea</taxon>
        <taxon>Heteroderidae</taxon>
        <taxon>Heteroderinae</taxon>
        <taxon>Globodera</taxon>
    </lineage>
</organism>
<dbReference type="GO" id="GO:0000175">
    <property type="term" value="F:3'-5'-RNA exonuclease activity"/>
    <property type="evidence" value="ECO:0007669"/>
    <property type="project" value="TreeGrafter"/>
</dbReference>
<evidence type="ECO:0000313" key="3">
    <source>
        <dbReference type="WBParaSite" id="GPLIN_000715400"/>
    </source>
</evidence>
<reference evidence="2" key="1">
    <citation type="submission" date="2013-12" db="EMBL/GenBank/DDBJ databases">
        <authorList>
            <person name="Aslett M."/>
        </authorList>
    </citation>
    <scope>NUCLEOTIDE SEQUENCE [LARGE SCALE GENOMIC DNA]</scope>
    <source>
        <strain evidence="2">Lindley</strain>
    </source>
</reference>
<proteinExistence type="predicted"/>
<name>A0A183C2R0_GLOPA</name>
<dbReference type="Gene3D" id="3.60.10.10">
    <property type="entry name" value="Endonuclease/exonuclease/phosphatase"/>
    <property type="match status" value="1"/>
</dbReference>
<feature type="compositionally biased region" description="Basic and acidic residues" evidence="1">
    <location>
        <begin position="27"/>
        <end position="47"/>
    </location>
</feature>
<reference evidence="2" key="2">
    <citation type="submission" date="2014-05" db="EMBL/GenBank/DDBJ databases">
        <title>The genome and life-stage specific transcriptomes of Globodera pallida elucidate key aspects of plant parasitism by a cyst nematode.</title>
        <authorList>
            <person name="Cotton J.A."/>
            <person name="Lilley C.J."/>
            <person name="Jones L.M."/>
            <person name="Kikuchi T."/>
            <person name="Reid A.J."/>
            <person name="Thorpe P."/>
            <person name="Tsai I.J."/>
            <person name="Beasley H."/>
            <person name="Blok V."/>
            <person name="Cock P.J.A."/>
            <person name="Van den Akker S.E."/>
            <person name="Holroyd N."/>
            <person name="Hunt M."/>
            <person name="Mantelin S."/>
            <person name="Naghra H."/>
            <person name="Pain A."/>
            <person name="Palomares-Rius J.E."/>
            <person name="Zarowiecki M."/>
            <person name="Berriman M."/>
            <person name="Jones J.T."/>
            <person name="Urwin P.E."/>
        </authorList>
    </citation>
    <scope>NUCLEOTIDE SEQUENCE [LARGE SCALE GENOMIC DNA]</scope>
    <source>
        <strain evidence="2">Lindley</strain>
    </source>
</reference>
<dbReference type="Proteomes" id="UP000050741">
    <property type="component" value="Unassembled WGS sequence"/>
</dbReference>
<evidence type="ECO:0000313" key="2">
    <source>
        <dbReference type="Proteomes" id="UP000050741"/>
    </source>
</evidence>
<dbReference type="InterPro" id="IPR036691">
    <property type="entry name" value="Endo/exonu/phosph_ase_sf"/>
</dbReference>
<dbReference type="AlphaFoldDB" id="A0A183C2R0"/>
<dbReference type="PANTHER" id="PTHR12121:SF34">
    <property type="entry name" value="PROTEIN ANGEL"/>
    <property type="match status" value="1"/>
</dbReference>
<sequence length="524" mass="59354">MDILKIRQVIELDDEEQSHGLNGEPSANREPKTPKRLAEHNSEDIPSKRRRSTSHGKSAPDDIDLRCLPSSSTTPAPVQFQPPKGGDGSVFISRARFDARANSIDLRMRYKLQGLRYFQDIPGQDLRGDVIGAPSSFDKKALKVVSFNVLCQRTMDKMPHLYSHLPRRSHGQWEQRKEILLVEFDRLDADVFCLQEVQNIHFTQHFLPYFTARGYQSLFTPRKGLDMPDGCATFWRSDHLKLIKSNSVYYNLGVNGMHKDNVALVGTQSAICISNTHIFYNMKHGQIKLAQMAFLLCSMHEMESQICANARQFVHFAGHILCGDFNMIPTTPLHRFMIERSVDLCQIPAGMAQLGTGTLALKGHSSLPLPLQLPVRQMKLSPKCTFVDNDDTASLLNLKTMTKLTHSFNFASVYEHYNLLGEPEVSIYHKKEAEAPDFIFYSVAEHRDIFGDGDKQKKSESMKEPALNVPDRPLAYESYIRLVKRLSMPTVTQLDRSCGPLPNAEHGSDHLSLWACFELIVVPR</sequence>
<dbReference type="WBParaSite" id="GPLIN_000715400">
    <property type="protein sequence ID" value="GPLIN_000715400"/>
    <property type="gene ID" value="GPLIN_000715400"/>
</dbReference>
<feature type="region of interest" description="Disordered" evidence="1">
    <location>
        <begin position="8"/>
        <end position="87"/>
    </location>
</feature>
<dbReference type="InterPro" id="IPR050410">
    <property type="entry name" value="CCR4/nocturin_mRNA_transcr"/>
</dbReference>